<evidence type="ECO:0000256" key="12">
    <source>
        <dbReference type="SAM" id="SignalP"/>
    </source>
</evidence>
<keyword evidence="10" id="KW-0449">Lipoprotein</keyword>
<dbReference type="PANTHER" id="PTHR46471:SF2">
    <property type="entry name" value="CHITIN DEACETYLASE-RELATED"/>
    <property type="match status" value="1"/>
</dbReference>
<dbReference type="GO" id="GO:0016810">
    <property type="term" value="F:hydrolase activity, acting on carbon-nitrogen (but not peptide) bonds"/>
    <property type="evidence" value="ECO:0007669"/>
    <property type="project" value="InterPro"/>
</dbReference>
<keyword evidence="3" id="KW-1003">Cell membrane</keyword>
<accession>A0A409WJY2</accession>
<dbReference type="GO" id="GO:0098552">
    <property type="term" value="C:side of membrane"/>
    <property type="evidence" value="ECO:0007669"/>
    <property type="project" value="UniProtKB-KW"/>
</dbReference>
<evidence type="ECO:0000256" key="1">
    <source>
        <dbReference type="ARBA" id="ARBA00001941"/>
    </source>
</evidence>
<keyword evidence="5" id="KW-0479">Metal-binding</keyword>
<dbReference type="SUPFAM" id="SSF88713">
    <property type="entry name" value="Glycoside hydrolase/deacetylase"/>
    <property type="match status" value="1"/>
</dbReference>
<keyword evidence="15" id="KW-1185">Reference proteome</keyword>
<dbReference type="Proteomes" id="UP000284842">
    <property type="component" value="Unassembled WGS sequence"/>
</dbReference>
<organism evidence="14 15">
    <name type="scientific">Panaeolus cyanescens</name>
    <dbReference type="NCBI Taxonomy" id="181874"/>
    <lineage>
        <taxon>Eukaryota</taxon>
        <taxon>Fungi</taxon>
        <taxon>Dikarya</taxon>
        <taxon>Basidiomycota</taxon>
        <taxon>Agaricomycotina</taxon>
        <taxon>Agaricomycetes</taxon>
        <taxon>Agaricomycetidae</taxon>
        <taxon>Agaricales</taxon>
        <taxon>Agaricineae</taxon>
        <taxon>Galeropsidaceae</taxon>
        <taxon>Panaeolus</taxon>
    </lineage>
</organism>
<dbReference type="InParanoid" id="A0A409WJY2"/>
<dbReference type="Gene3D" id="3.20.20.370">
    <property type="entry name" value="Glycoside hydrolase/deacetylase"/>
    <property type="match status" value="1"/>
</dbReference>
<evidence type="ECO:0000313" key="15">
    <source>
        <dbReference type="Proteomes" id="UP000284842"/>
    </source>
</evidence>
<dbReference type="PROSITE" id="PS51677">
    <property type="entry name" value="NODB"/>
    <property type="match status" value="1"/>
</dbReference>
<feature type="signal peptide" evidence="12">
    <location>
        <begin position="1"/>
        <end position="19"/>
    </location>
</feature>
<reference evidence="14 15" key="1">
    <citation type="journal article" date="2018" name="Evol. Lett.">
        <title>Horizontal gene cluster transfer increased hallucinogenic mushroom diversity.</title>
        <authorList>
            <person name="Reynolds H.T."/>
            <person name="Vijayakumar V."/>
            <person name="Gluck-Thaler E."/>
            <person name="Korotkin H.B."/>
            <person name="Matheny P.B."/>
            <person name="Slot J.C."/>
        </authorList>
    </citation>
    <scope>NUCLEOTIDE SEQUENCE [LARGE SCALE GENOMIC DNA]</scope>
    <source>
        <strain evidence="14 15">2629</strain>
    </source>
</reference>
<keyword evidence="6 12" id="KW-0732">Signal</keyword>
<dbReference type="InterPro" id="IPR002509">
    <property type="entry name" value="NODB_dom"/>
</dbReference>
<name>A0A409WJY2_9AGAR</name>
<evidence type="ECO:0000256" key="11">
    <source>
        <dbReference type="ARBA" id="ARBA00023316"/>
    </source>
</evidence>
<dbReference type="GO" id="GO:0071555">
    <property type="term" value="P:cell wall organization"/>
    <property type="evidence" value="ECO:0007669"/>
    <property type="project" value="UniProtKB-KW"/>
</dbReference>
<sequence length="272" mass="30738">MKFSFLVCALLSPFFSVLAASVSEEQSKAPGLRSLFESPLDIDKRSPGQLIRSCTVPGTVALTFDDGPLWYIYDLVRMLDAAGAKGTFFFNGNNHQCIYSEDNVKRVRYAYNRGHQVASHTWSHWNLSNVDPDTIHNQMWMLELALVRITGADPAFMRPPYGSYNQQVLDVSRERGQADVIWDLDSRDSMGASVQESINIYNNMINQRPLPNGKILALNHETRDTTVFQVMPAVLQRLKQAGYRMVTVAECLGKQPYRSVKAPEARTPDWKC</sequence>
<evidence type="ECO:0000256" key="9">
    <source>
        <dbReference type="ARBA" id="ARBA00023277"/>
    </source>
</evidence>
<dbReference type="STRING" id="181874.A0A409WJY2"/>
<dbReference type="AlphaFoldDB" id="A0A409WJY2"/>
<comment type="caution">
    <text evidence="14">The sequence shown here is derived from an EMBL/GenBank/DDBJ whole genome shotgun (WGS) entry which is preliminary data.</text>
</comment>
<evidence type="ECO:0000256" key="3">
    <source>
        <dbReference type="ARBA" id="ARBA00022475"/>
    </source>
</evidence>
<dbReference type="PANTHER" id="PTHR46471">
    <property type="entry name" value="CHITIN DEACETYLASE"/>
    <property type="match status" value="1"/>
</dbReference>
<dbReference type="CDD" id="cd10951">
    <property type="entry name" value="CE4_ClCDA_like"/>
    <property type="match status" value="1"/>
</dbReference>
<evidence type="ECO:0000256" key="7">
    <source>
        <dbReference type="ARBA" id="ARBA00022801"/>
    </source>
</evidence>
<evidence type="ECO:0000259" key="13">
    <source>
        <dbReference type="PROSITE" id="PS51677"/>
    </source>
</evidence>
<keyword evidence="11" id="KW-0961">Cell wall biogenesis/degradation</keyword>
<keyword evidence="4" id="KW-0325">Glycoprotein</keyword>
<evidence type="ECO:0000256" key="4">
    <source>
        <dbReference type="ARBA" id="ARBA00022622"/>
    </source>
</evidence>
<gene>
    <name evidence="14" type="ORF">CVT24_002381</name>
</gene>
<comment type="subcellular location">
    <subcellularLocation>
        <location evidence="2">Cell membrane</location>
        <topology evidence="2">Lipid-anchor</topology>
        <topology evidence="2">GPI-anchor</topology>
    </subcellularLocation>
</comment>
<evidence type="ECO:0000256" key="2">
    <source>
        <dbReference type="ARBA" id="ARBA00004609"/>
    </source>
</evidence>
<protein>
    <recommendedName>
        <fullName evidence="13">NodB homology domain-containing protein</fullName>
    </recommendedName>
</protein>
<evidence type="ECO:0000256" key="6">
    <source>
        <dbReference type="ARBA" id="ARBA00022729"/>
    </source>
</evidence>
<evidence type="ECO:0000256" key="8">
    <source>
        <dbReference type="ARBA" id="ARBA00023136"/>
    </source>
</evidence>
<evidence type="ECO:0000256" key="5">
    <source>
        <dbReference type="ARBA" id="ARBA00022723"/>
    </source>
</evidence>
<keyword evidence="8" id="KW-0472">Membrane</keyword>
<keyword evidence="9" id="KW-0119">Carbohydrate metabolism</keyword>
<dbReference type="GO" id="GO:0005975">
    <property type="term" value="P:carbohydrate metabolic process"/>
    <property type="evidence" value="ECO:0007669"/>
    <property type="project" value="InterPro"/>
</dbReference>
<evidence type="ECO:0000256" key="10">
    <source>
        <dbReference type="ARBA" id="ARBA00023288"/>
    </source>
</evidence>
<keyword evidence="7" id="KW-0378">Hydrolase</keyword>
<evidence type="ECO:0000313" key="14">
    <source>
        <dbReference type="EMBL" id="PPQ78834.1"/>
    </source>
</evidence>
<dbReference type="InterPro" id="IPR011330">
    <property type="entry name" value="Glyco_hydro/deAcase_b/a-brl"/>
</dbReference>
<proteinExistence type="predicted"/>
<feature type="domain" description="NodB homology" evidence="13">
    <location>
        <begin position="58"/>
        <end position="246"/>
    </location>
</feature>
<dbReference type="Pfam" id="PF01522">
    <property type="entry name" value="Polysacc_deac_1"/>
    <property type="match status" value="1"/>
</dbReference>
<keyword evidence="4" id="KW-0336">GPI-anchor</keyword>
<dbReference type="GO" id="GO:0005886">
    <property type="term" value="C:plasma membrane"/>
    <property type="evidence" value="ECO:0007669"/>
    <property type="project" value="UniProtKB-SubCell"/>
</dbReference>
<feature type="chain" id="PRO_5019104929" description="NodB homology domain-containing protein" evidence="12">
    <location>
        <begin position="20"/>
        <end position="272"/>
    </location>
</feature>
<dbReference type="EMBL" id="NHTK01005447">
    <property type="protein sequence ID" value="PPQ78834.1"/>
    <property type="molecule type" value="Genomic_DNA"/>
</dbReference>
<comment type="cofactor">
    <cofactor evidence="1">
        <name>Co(2+)</name>
        <dbReference type="ChEBI" id="CHEBI:48828"/>
    </cofactor>
</comment>
<dbReference type="OrthoDB" id="2125469at2759"/>
<dbReference type="GO" id="GO:0046872">
    <property type="term" value="F:metal ion binding"/>
    <property type="evidence" value="ECO:0007669"/>
    <property type="project" value="UniProtKB-KW"/>
</dbReference>